<dbReference type="EMBL" id="CP035493">
    <property type="protein sequence ID" value="QAY69147.1"/>
    <property type="molecule type" value="Genomic_DNA"/>
</dbReference>
<dbReference type="InterPro" id="IPR019681">
    <property type="entry name" value="DUF2530"/>
</dbReference>
<evidence type="ECO:0000313" key="2">
    <source>
        <dbReference type="EMBL" id="QAY69147.1"/>
    </source>
</evidence>
<dbReference type="Proteomes" id="UP000292118">
    <property type="component" value="Chromosome"/>
</dbReference>
<dbReference type="AlphaFoldDB" id="A0A4P6F7C6"/>
<feature type="transmembrane region" description="Helical" evidence="1">
    <location>
        <begin position="28"/>
        <end position="48"/>
    </location>
</feature>
<accession>A0A4P6F7C6</accession>
<proteinExistence type="predicted"/>
<dbReference type="Pfam" id="PF10745">
    <property type="entry name" value="DUF2530"/>
    <property type="match status" value="1"/>
</dbReference>
<keyword evidence="1" id="KW-1133">Transmembrane helix</keyword>
<sequence length="78" mass="8571">MPSLLQILMRPETRRPTPPPQRVDLRRIVLVGIAAWLVALVVAVVLLATGTQGWQWVAICGAGIALGGLGLLWDRRHR</sequence>
<organism evidence="2 3">
    <name type="scientific">Xylanimonas protaetiae</name>
    <dbReference type="NCBI Taxonomy" id="2509457"/>
    <lineage>
        <taxon>Bacteria</taxon>
        <taxon>Bacillati</taxon>
        <taxon>Actinomycetota</taxon>
        <taxon>Actinomycetes</taxon>
        <taxon>Micrococcales</taxon>
        <taxon>Promicromonosporaceae</taxon>
        <taxon>Xylanimonas</taxon>
    </lineage>
</organism>
<evidence type="ECO:0000256" key="1">
    <source>
        <dbReference type="SAM" id="Phobius"/>
    </source>
</evidence>
<keyword evidence="3" id="KW-1185">Reference proteome</keyword>
<name>A0A4P6F7C6_9MICO</name>
<gene>
    <name evidence="2" type="ORF">ET471_03050</name>
</gene>
<dbReference type="KEGG" id="xya:ET471_03050"/>
<protein>
    <submittedName>
        <fullName evidence="2">DUF2530 domain-containing protein</fullName>
    </submittedName>
</protein>
<keyword evidence="1" id="KW-0472">Membrane</keyword>
<evidence type="ECO:0000313" key="3">
    <source>
        <dbReference type="Proteomes" id="UP000292118"/>
    </source>
</evidence>
<keyword evidence="1" id="KW-0812">Transmembrane</keyword>
<reference evidence="2 3" key="1">
    <citation type="submission" date="2019-01" db="EMBL/GenBank/DDBJ databases">
        <title>Genome sequencing of strain FW10M-9.</title>
        <authorList>
            <person name="Heo J."/>
            <person name="Kim S.-J."/>
            <person name="Kim J.-S."/>
            <person name="Hong S.-B."/>
            <person name="Kwon S.-W."/>
        </authorList>
    </citation>
    <scope>NUCLEOTIDE SEQUENCE [LARGE SCALE GENOMIC DNA]</scope>
    <source>
        <strain evidence="2 3">FW10M-9</strain>
    </source>
</reference>
<feature type="transmembrane region" description="Helical" evidence="1">
    <location>
        <begin position="54"/>
        <end position="73"/>
    </location>
</feature>